<dbReference type="Pfam" id="PF07173">
    <property type="entry name" value="GRDP-like"/>
    <property type="match status" value="1"/>
</dbReference>
<evidence type="ECO:0000313" key="2">
    <source>
        <dbReference type="Proteomes" id="UP001163266"/>
    </source>
</evidence>
<proteinExistence type="predicted"/>
<evidence type="ECO:0000313" key="1">
    <source>
        <dbReference type="EMBL" id="UZD56389.1"/>
    </source>
</evidence>
<dbReference type="Proteomes" id="UP001163266">
    <property type="component" value="Chromosome"/>
</dbReference>
<name>A0ABY6MWL4_9BURK</name>
<accession>A0ABY6MWL4</accession>
<protein>
    <submittedName>
        <fullName evidence="1">Glycine-rich domain-containing protein-like</fullName>
    </submittedName>
</protein>
<dbReference type="EMBL" id="CP110257">
    <property type="protein sequence ID" value="UZD56389.1"/>
    <property type="molecule type" value="Genomic_DNA"/>
</dbReference>
<dbReference type="InterPro" id="IPR009836">
    <property type="entry name" value="GRDP-like"/>
</dbReference>
<sequence length="237" mass="26186">MTCKPIEDVLAAIDRLDLEPIRRRLTHEHAGKGWSEARAVAAERDYRRYLKLLAKYPDETLAPTPDIDEFWHTHILDTRKYAADCAQAFGEFIHHYPYLGLGDETDRAAQQQAADALHALYEREFGEPVRAATESSFCARSQPAFCARTPEDAFCARQAAPQHAFCARRPEPTAAFCARQPQDEAAFCARRPRVDASFCARSAQDEAVFCARQPAAETALPGDGAGATGHPVAPRAS</sequence>
<reference evidence="1" key="1">
    <citation type="submission" date="2022-10" db="EMBL/GenBank/DDBJ databases">
        <title>Complete genome sequence of Schlegelella aquatica LMG 23380.</title>
        <authorList>
            <person name="Musilova J."/>
            <person name="Kourilova X."/>
            <person name="Bezdicek M."/>
            <person name="Hermankova K."/>
            <person name="Obruca S."/>
            <person name="Sedlar K."/>
        </authorList>
    </citation>
    <scope>NUCLEOTIDE SEQUENCE</scope>
    <source>
        <strain evidence="1">LMG 23380</strain>
    </source>
</reference>
<gene>
    <name evidence="1" type="ORF">OMP39_07450</name>
</gene>
<organism evidence="1 2">
    <name type="scientific">Caldimonas aquatica</name>
    <dbReference type="NCBI Taxonomy" id="376175"/>
    <lineage>
        <taxon>Bacteria</taxon>
        <taxon>Pseudomonadati</taxon>
        <taxon>Pseudomonadota</taxon>
        <taxon>Betaproteobacteria</taxon>
        <taxon>Burkholderiales</taxon>
        <taxon>Sphaerotilaceae</taxon>
        <taxon>Caldimonas</taxon>
    </lineage>
</organism>
<dbReference type="RefSeq" id="WP_264894370.1">
    <property type="nucleotide sequence ID" value="NZ_CP110257.1"/>
</dbReference>
<keyword evidence="2" id="KW-1185">Reference proteome</keyword>